<dbReference type="CDD" id="cd06782">
    <property type="entry name" value="cpPDZ_CPP-like"/>
    <property type="match status" value="1"/>
</dbReference>
<gene>
    <name evidence="7" type="ORF">Tsumi_09700</name>
</gene>
<evidence type="ECO:0000256" key="1">
    <source>
        <dbReference type="ARBA" id="ARBA00009179"/>
    </source>
</evidence>
<dbReference type="InterPro" id="IPR036034">
    <property type="entry name" value="PDZ_sf"/>
</dbReference>
<protein>
    <submittedName>
        <fullName evidence="7">S41 family peptidase</fullName>
    </submittedName>
</protein>
<dbReference type="InterPro" id="IPR004447">
    <property type="entry name" value="Peptidase_S41A"/>
</dbReference>
<keyword evidence="8" id="KW-1185">Reference proteome</keyword>
<dbReference type="SMART" id="SM00245">
    <property type="entry name" value="TSPc"/>
    <property type="match status" value="1"/>
</dbReference>
<comment type="similarity">
    <text evidence="1 5">Belongs to the peptidase S41A family.</text>
</comment>
<feature type="domain" description="PDZ" evidence="6">
    <location>
        <begin position="109"/>
        <end position="178"/>
    </location>
</feature>
<evidence type="ECO:0000256" key="5">
    <source>
        <dbReference type="RuleBase" id="RU004404"/>
    </source>
</evidence>
<dbReference type="EMBL" id="BAAFSF010000002">
    <property type="protein sequence ID" value="GAB1251865.1"/>
    <property type="molecule type" value="Genomic_DNA"/>
</dbReference>
<dbReference type="InterPro" id="IPR005151">
    <property type="entry name" value="Tail-specific_protease"/>
</dbReference>
<evidence type="ECO:0000256" key="3">
    <source>
        <dbReference type="ARBA" id="ARBA00022801"/>
    </source>
</evidence>
<dbReference type="InterPro" id="IPR001478">
    <property type="entry name" value="PDZ"/>
</dbReference>
<dbReference type="RefSeq" id="WP_411915682.1">
    <property type="nucleotide sequence ID" value="NZ_BAAFSF010000002.1"/>
</dbReference>
<dbReference type="NCBIfam" id="TIGR00225">
    <property type="entry name" value="prc"/>
    <property type="match status" value="1"/>
</dbReference>
<sequence length="580" mass="64468">MEKETLFIVTFVHRSKEAIMWIKKTLWIMLSVTCLCGTLQAQTDTVEQKSPITPEEQFVRAIRTTGAVYSNLQRYFVDTIDLEKINAIALNKMLELLDPYTQYMTKSEVQSFSESTTGNYGGVGAIISQRPDTTVIFNEPFEGQPAALAGIKAGDRILSIDNKNFTHAFTPEVSKALRGPEGSMIHVEVMRKGVKEPLSFNFKRKEVYISPVAYAGMIDDGIALIRLSSFMQDAGTEFRKTFTDLLNKEHPKAFILDLRGNGGGVLQSSVELVSMFVPRGTAVVSVKGRKGAENISDAVYKTTSNPVAPDIPMVVLIDEETASSSEIVAGAFQDLDRAVIMGTRSYGKGLVQSTIRMPDDAMLKLTTAHYYTPSGRSIQKVQYDHLGKSDSILTQADSLGAPYLTLAGRKVYSSGGITPDISLVADSLKAFVGYLAADTLVFDWIVQYEKEATRPIVPGSFSLTEDEYNSFGKMLIERAYNYKPYSMYVLDMLEKVLTSEGSIEYNKEALSAFRKRITPDIKTELERNKKDVKEYIEAQIVLRRAYRKGFYAHMLPQDTQIKAAVALLNNPNKMSAILSK</sequence>
<evidence type="ECO:0000313" key="7">
    <source>
        <dbReference type="EMBL" id="GAB1251865.1"/>
    </source>
</evidence>
<dbReference type="Gene3D" id="3.30.750.44">
    <property type="match status" value="1"/>
</dbReference>
<keyword evidence="3 5" id="KW-0378">Hydrolase</keyword>
<dbReference type="SMART" id="SM00228">
    <property type="entry name" value="PDZ"/>
    <property type="match status" value="1"/>
</dbReference>
<dbReference type="Pfam" id="PF03572">
    <property type="entry name" value="Peptidase_S41"/>
    <property type="match status" value="1"/>
</dbReference>
<dbReference type="InterPro" id="IPR041489">
    <property type="entry name" value="PDZ_6"/>
</dbReference>
<dbReference type="PANTHER" id="PTHR32060:SF30">
    <property type="entry name" value="CARBOXY-TERMINAL PROCESSING PROTEASE CTPA"/>
    <property type="match status" value="1"/>
</dbReference>
<keyword evidence="2 5" id="KW-0645">Protease</keyword>
<dbReference type="Gene3D" id="2.30.42.10">
    <property type="match status" value="1"/>
</dbReference>
<dbReference type="SUPFAM" id="SSF52096">
    <property type="entry name" value="ClpP/crotonase"/>
    <property type="match status" value="1"/>
</dbReference>
<dbReference type="Proteomes" id="UP001628220">
    <property type="component" value="Unassembled WGS sequence"/>
</dbReference>
<keyword evidence="4 5" id="KW-0720">Serine protease</keyword>
<dbReference type="SUPFAM" id="SSF50156">
    <property type="entry name" value="PDZ domain-like"/>
    <property type="match status" value="1"/>
</dbReference>
<dbReference type="CDD" id="cd07560">
    <property type="entry name" value="Peptidase_S41_CPP"/>
    <property type="match status" value="1"/>
</dbReference>
<accession>A0ABQ0E2B3</accession>
<organism evidence="7 8">
    <name type="scientific">Porphyromonas miyakawae</name>
    <dbReference type="NCBI Taxonomy" id="3137470"/>
    <lineage>
        <taxon>Bacteria</taxon>
        <taxon>Pseudomonadati</taxon>
        <taxon>Bacteroidota</taxon>
        <taxon>Bacteroidia</taxon>
        <taxon>Bacteroidales</taxon>
        <taxon>Porphyromonadaceae</taxon>
        <taxon>Porphyromonas</taxon>
    </lineage>
</organism>
<dbReference type="InterPro" id="IPR029045">
    <property type="entry name" value="ClpP/crotonase-like_dom_sf"/>
</dbReference>
<evidence type="ECO:0000259" key="6">
    <source>
        <dbReference type="PROSITE" id="PS50106"/>
    </source>
</evidence>
<dbReference type="Pfam" id="PF17820">
    <property type="entry name" value="PDZ_6"/>
    <property type="match status" value="1"/>
</dbReference>
<reference evidence="7 8" key="1">
    <citation type="journal article" date="2025" name="Int. J. Syst. Evol. Microbiol.">
        <title>Desulfovibrio falkowii sp. nov., Porphyromonas miyakawae sp. nov., Mediterraneibacter flintii sp. nov. and Owariibacterium komagatae gen. nov., sp. nov., isolated from human faeces.</title>
        <authorList>
            <person name="Hamaguchi T."/>
            <person name="Ohara M."/>
            <person name="Hisatomi A."/>
            <person name="Sekiguchi K."/>
            <person name="Takeda J.I."/>
            <person name="Ueyama J."/>
            <person name="Ito M."/>
            <person name="Nishiwaki H."/>
            <person name="Ogi T."/>
            <person name="Hirayama M."/>
            <person name="Ohkuma M."/>
            <person name="Sakamoto M."/>
            <person name="Ohno K."/>
        </authorList>
    </citation>
    <scope>NUCLEOTIDE SEQUENCE [LARGE SCALE GENOMIC DNA]</scope>
    <source>
        <strain evidence="7 8">13CB11C</strain>
    </source>
</reference>
<evidence type="ECO:0000256" key="4">
    <source>
        <dbReference type="ARBA" id="ARBA00022825"/>
    </source>
</evidence>
<comment type="caution">
    <text evidence="7">The sequence shown here is derived from an EMBL/GenBank/DDBJ whole genome shotgun (WGS) entry which is preliminary data.</text>
</comment>
<evidence type="ECO:0000313" key="8">
    <source>
        <dbReference type="Proteomes" id="UP001628220"/>
    </source>
</evidence>
<proteinExistence type="inferred from homology"/>
<name>A0ABQ0E2B3_9PORP</name>
<dbReference type="Gene3D" id="3.90.226.10">
    <property type="entry name" value="2-enoyl-CoA Hydratase, Chain A, domain 1"/>
    <property type="match status" value="1"/>
</dbReference>
<evidence type="ECO:0000256" key="2">
    <source>
        <dbReference type="ARBA" id="ARBA00022670"/>
    </source>
</evidence>
<dbReference type="PROSITE" id="PS50106">
    <property type="entry name" value="PDZ"/>
    <property type="match status" value="1"/>
</dbReference>
<dbReference type="PANTHER" id="PTHR32060">
    <property type="entry name" value="TAIL-SPECIFIC PROTEASE"/>
    <property type="match status" value="1"/>
</dbReference>